<dbReference type="AlphaFoldDB" id="A0AAN8A7S9"/>
<keyword evidence="5" id="KW-0375">Hydrogen ion transport</keyword>
<protein>
    <recommendedName>
        <fullName evidence="3">ATP synthase subunit 5, mitochondrial</fullName>
    </recommendedName>
</protein>
<evidence type="ECO:0000256" key="8">
    <source>
        <dbReference type="ARBA" id="ARBA00023310"/>
    </source>
</evidence>
<organism evidence="9 10">
    <name type="scientific">Arxiozyma heterogenica</name>
    <dbReference type="NCBI Taxonomy" id="278026"/>
    <lineage>
        <taxon>Eukaryota</taxon>
        <taxon>Fungi</taxon>
        <taxon>Dikarya</taxon>
        <taxon>Ascomycota</taxon>
        <taxon>Saccharomycotina</taxon>
        <taxon>Saccharomycetes</taxon>
        <taxon>Saccharomycetales</taxon>
        <taxon>Saccharomycetaceae</taxon>
        <taxon>Arxiozyma</taxon>
    </lineage>
</organism>
<dbReference type="PROSITE" id="PS00389">
    <property type="entry name" value="ATPASE_DELTA"/>
    <property type="match status" value="1"/>
</dbReference>
<evidence type="ECO:0000256" key="3">
    <source>
        <dbReference type="ARBA" id="ARBA00014723"/>
    </source>
</evidence>
<dbReference type="InterPro" id="IPR026015">
    <property type="entry name" value="ATP_synth_OSCP/delta_N_sf"/>
</dbReference>
<keyword evidence="8" id="KW-0066">ATP synthesis</keyword>
<dbReference type="NCBIfam" id="TIGR01145">
    <property type="entry name" value="ATP_synt_delta"/>
    <property type="match status" value="1"/>
</dbReference>
<evidence type="ECO:0000256" key="4">
    <source>
        <dbReference type="ARBA" id="ARBA00022448"/>
    </source>
</evidence>
<proteinExistence type="inferred from homology"/>
<evidence type="ECO:0000313" key="10">
    <source>
        <dbReference type="Proteomes" id="UP001306508"/>
    </source>
</evidence>
<evidence type="ECO:0000256" key="6">
    <source>
        <dbReference type="ARBA" id="ARBA00023065"/>
    </source>
</evidence>
<dbReference type="InterPro" id="IPR020781">
    <property type="entry name" value="ATPase_OSCP/d_CS"/>
</dbReference>
<gene>
    <name evidence="9" type="ORF">RI543_001224</name>
</gene>
<dbReference type="PRINTS" id="PR00125">
    <property type="entry name" value="ATPASEDELTA"/>
</dbReference>
<dbReference type="SUPFAM" id="SSF47928">
    <property type="entry name" value="N-terminal domain of the delta subunit of the F1F0-ATP synthase"/>
    <property type="match status" value="1"/>
</dbReference>
<keyword evidence="7" id="KW-0472">Membrane</keyword>
<evidence type="ECO:0000256" key="7">
    <source>
        <dbReference type="ARBA" id="ARBA00023136"/>
    </source>
</evidence>
<comment type="caution">
    <text evidence="9">The sequence shown here is derived from an EMBL/GenBank/DDBJ whole genome shotgun (WGS) entry which is preliminary data.</text>
</comment>
<evidence type="ECO:0000256" key="2">
    <source>
        <dbReference type="ARBA" id="ARBA00007046"/>
    </source>
</evidence>
<evidence type="ECO:0000313" key="9">
    <source>
        <dbReference type="EMBL" id="KAK5781382.1"/>
    </source>
</evidence>
<comment type="subcellular location">
    <subcellularLocation>
        <location evidence="1">Membrane</location>
    </subcellularLocation>
</comment>
<keyword evidence="10" id="KW-1185">Reference proteome</keyword>
<evidence type="ECO:0000256" key="1">
    <source>
        <dbReference type="ARBA" id="ARBA00004370"/>
    </source>
</evidence>
<accession>A0AAN8A7S9</accession>
<comment type="similarity">
    <text evidence="2">Belongs to the ATPase delta chain family.</text>
</comment>
<dbReference type="GO" id="GO:0016020">
    <property type="term" value="C:membrane"/>
    <property type="evidence" value="ECO:0007669"/>
    <property type="project" value="UniProtKB-SubCell"/>
</dbReference>
<dbReference type="Pfam" id="PF00213">
    <property type="entry name" value="OSCP"/>
    <property type="match status" value="1"/>
</dbReference>
<reference evidence="10" key="1">
    <citation type="submission" date="2023-07" db="EMBL/GenBank/DDBJ databases">
        <title>A draft genome of Kazachstania heterogenica Y-27499.</title>
        <authorList>
            <person name="Donic C."/>
            <person name="Kralova J.S."/>
            <person name="Fidel L."/>
            <person name="Ben-Dor S."/>
            <person name="Jung S."/>
        </authorList>
    </citation>
    <scope>NUCLEOTIDE SEQUENCE [LARGE SCALE GENOMIC DNA]</scope>
    <source>
        <strain evidence="10">Y27499</strain>
    </source>
</reference>
<dbReference type="Proteomes" id="UP001306508">
    <property type="component" value="Unassembled WGS sequence"/>
</dbReference>
<dbReference type="EMBL" id="JAWIZZ010000036">
    <property type="protein sequence ID" value="KAK5781382.1"/>
    <property type="molecule type" value="Genomic_DNA"/>
</dbReference>
<dbReference type="HAMAP" id="MF_01416">
    <property type="entry name" value="ATP_synth_delta_bact"/>
    <property type="match status" value="1"/>
</dbReference>
<keyword evidence="6" id="KW-0406">Ion transport</keyword>
<keyword evidence="4" id="KW-0813">Transport</keyword>
<sequence>MLRTIIRQAHTGVAVTATGKVDMLPGVSGTYAYSLFQVALKEKCLPEVVSRLDEISSIVKETPGVAAALHNPSLSSEQREKLVSTLNESVKQNNNVYVSNFLQALAQNNRLSFIPQINTDLNKLFDQYRGVVSVTLTTAKPWNSESQKTKTGERLAQAIKNSSLLSKNQTIKLDYKVNPELLGGLLLEVGDKTIDLSVKSKVQDLNNLLKADL</sequence>
<dbReference type="GO" id="GO:0046933">
    <property type="term" value="F:proton-transporting ATP synthase activity, rotational mechanism"/>
    <property type="evidence" value="ECO:0007669"/>
    <property type="project" value="InterPro"/>
</dbReference>
<dbReference type="InterPro" id="IPR000711">
    <property type="entry name" value="ATPase_OSCP/dsu"/>
</dbReference>
<evidence type="ECO:0000256" key="5">
    <source>
        <dbReference type="ARBA" id="ARBA00022781"/>
    </source>
</evidence>
<dbReference type="Gene3D" id="1.10.520.20">
    <property type="entry name" value="N-terminal domain of the delta subunit of the F1F0-ATP synthase"/>
    <property type="match status" value="1"/>
</dbReference>
<name>A0AAN8A7S9_9SACH</name>
<dbReference type="PANTHER" id="PTHR11910">
    <property type="entry name" value="ATP SYNTHASE DELTA CHAIN"/>
    <property type="match status" value="1"/>
</dbReference>